<feature type="domain" description="Alpha/beta hydrolase fold-3" evidence="1">
    <location>
        <begin position="84"/>
        <end position="309"/>
    </location>
</feature>
<dbReference type="Proteomes" id="UP000729402">
    <property type="component" value="Unassembled WGS sequence"/>
</dbReference>
<reference evidence="2" key="2">
    <citation type="submission" date="2021-02" db="EMBL/GenBank/DDBJ databases">
        <authorList>
            <person name="Kimball J.A."/>
            <person name="Haas M.W."/>
            <person name="Macchietto M."/>
            <person name="Kono T."/>
            <person name="Duquette J."/>
            <person name="Shao M."/>
        </authorList>
    </citation>
    <scope>NUCLEOTIDE SEQUENCE</scope>
    <source>
        <tissue evidence="2">Fresh leaf tissue</tissue>
    </source>
</reference>
<dbReference type="PANTHER" id="PTHR23024:SF224">
    <property type="entry name" value="OS01G0155000 PROTEIN"/>
    <property type="match status" value="1"/>
</dbReference>
<dbReference type="InterPro" id="IPR050466">
    <property type="entry name" value="Carboxylest/Gibb_receptor"/>
</dbReference>
<dbReference type="OrthoDB" id="408631at2759"/>
<evidence type="ECO:0000313" key="2">
    <source>
        <dbReference type="EMBL" id="KAG8046055.1"/>
    </source>
</evidence>
<protein>
    <recommendedName>
        <fullName evidence="1">Alpha/beta hydrolase fold-3 domain-containing protein</fullName>
    </recommendedName>
</protein>
<dbReference type="AlphaFoldDB" id="A0A8J5QXP4"/>
<comment type="caution">
    <text evidence="2">The sequence shown here is derived from an EMBL/GenBank/DDBJ whole genome shotgun (WGS) entry which is preliminary data.</text>
</comment>
<dbReference type="PANTHER" id="PTHR23024">
    <property type="entry name" value="ARYLACETAMIDE DEACETYLASE"/>
    <property type="match status" value="1"/>
</dbReference>
<reference evidence="2" key="1">
    <citation type="journal article" date="2021" name="bioRxiv">
        <title>Whole Genome Assembly and Annotation of Northern Wild Rice, Zizania palustris L., Supports a Whole Genome Duplication in the Zizania Genus.</title>
        <authorList>
            <person name="Haas M."/>
            <person name="Kono T."/>
            <person name="Macchietto M."/>
            <person name="Millas R."/>
            <person name="McGilp L."/>
            <person name="Shao M."/>
            <person name="Duquette J."/>
            <person name="Hirsch C.N."/>
            <person name="Kimball J."/>
        </authorList>
    </citation>
    <scope>NUCLEOTIDE SEQUENCE</scope>
    <source>
        <tissue evidence="2">Fresh leaf tissue</tissue>
    </source>
</reference>
<evidence type="ECO:0000313" key="3">
    <source>
        <dbReference type="Proteomes" id="UP000729402"/>
    </source>
</evidence>
<dbReference type="EMBL" id="JAAALK010000290">
    <property type="protein sequence ID" value="KAG8046055.1"/>
    <property type="molecule type" value="Genomic_DNA"/>
</dbReference>
<name>A0A8J5QXP4_ZIZPA</name>
<sequence length="331" mass="35904">MSGGHTAPQVVEDYRGVIQLFSDGTVVRSNAPAPLQPPEQFPDVLGVQWKDVVYDATLGLKLRMYRMAVATPVAGDTERRLPVLVCFHGGGYCLGTFEKPGFHSCCQRLASELPAVVLSADYRLGPEHRLPAAIDDGEAVLSWLRGHSLLGPGADPWLAESADFARVFIAGESAGGNLAHNVAVRLGSGQLSIDPVRVVGYILLTPFFGGAERTATEAEPPAGAFFTPEMSDKLWRLSLPEGASRDHPVANPFGPDSPSLMTVAFPTVLVVVAGRDILHDRTVHYAARLKGMEKPVELAVFEEEKHLFFSLQPWGEAANELIQIMKRFVRI</sequence>
<proteinExistence type="predicted"/>
<evidence type="ECO:0000259" key="1">
    <source>
        <dbReference type="Pfam" id="PF07859"/>
    </source>
</evidence>
<dbReference type="GO" id="GO:0016787">
    <property type="term" value="F:hydrolase activity"/>
    <property type="evidence" value="ECO:0007669"/>
    <property type="project" value="InterPro"/>
</dbReference>
<accession>A0A8J5QXP4</accession>
<dbReference type="InterPro" id="IPR013094">
    <property type="entry name" value="AB_hydrolase_3"/>
</dbReference>
<organism evidence="2 3">
    <name type="scientific">Zizania palustris</name>
    <name type="common">Northern wild rice</name>
    <dbReference type="NCBI Taxonomy" id="103762"/>
    <lineage>
        <taxon>Eukaryota</taxon>
        <taxon>Viridiplantae</taxon>
        <taxon>Streptophyta</taxon>
        <taxon>Embryophyta</taxon>
        <taxon>Tracheophyta</taxon>
        <taxon>Spermatophyta</taxon>
        <taxon>Magnoliopsida</taxon>
        <taxon>Liliopsida</taxon>
        <taxon>Poales</taxon>
        <taxon>Poaceae</taxon>
        <taxon>BOP clade</taxon>
        <taxon>Oryzoideae</taxon>
        <taxon>Oryzeae</taxon>
        <taxon>Zizaniinae</taxon>
        <taxon>Zizania</taxon>
    </lineage>
</organism>
<keyword evidence="3" id="KW-1185">Reference proteome</keyword>
<gene>
    <name evidence="2" type="ORF">GUJ93_ZPchr0008g12604</name>
</gene>
<dbReference type="Pfam" id="PF07859">
    <property type="entry name" value="Abhydrolase_3"/>
    <property type="match status" value="1"/>
</dbReference>